<dbReference type="Gene3D" id="2.30.42.10">
    <property type="match status" value="1"/>
</dbReference>
<accession>X0YHU1</accession>
<dbReference type="InterPro" id="IPR036034">
    <property type="entry name" value="PDZ_sf"/>
</dbReference>
<dbReference type="InterPro" id="IPR001478">
    <property type="entry name" value="PDZ"/>
</dbReference>
<sequence>MRPSIIYPRAFVKRAGQEINNSGDLFQALTGHRAGETVTVGFYRDGKLMSAEVTLG</sequence>
<reference evidence="2" key="1">
    <citation type="journal article" date="2014" name="Front. Microbiol.">
        <title>High frequency of phylogenetically diverse reductive dehalogenase-homologous genes in deep subseafloor sedimentary metagenomes.</title>
        <authorList>
            <person name="Kawai M."/>
            <person name="Futagami T."/>
            <person name="Toyoda A."/>
            <person name="Takaki Y."/>
            <person name="Nishi S."/>
            <person name="Hori S."/>
            <person name="Arai W."/>
            <person name="Tsubouchi T."/>
            <person name="Morono Y."/>
            <person name="Uchiyama I."/>
            <person name="Ito T."/>
            <person name="Fujiyama A."/>
            <person name="Inagaki F."/>
            <person name="Takami H."/>
        </authorList>
    </citation>
    <scope>NUCLEOTIDE SEQUENCE</scope>
    <source>
        <strain evidence="2">Expedition CK06-06</strain>
    </source>
</reference>
<name>X0YHU1_9ZZZZ</name>
<comment type="caution">
    <text evidence="2">The sequence shown here is derived from an EMBL/GenBank/DDBJ whole genome shotgun (WGS) entry which is preliminary data.</text>
</comment>
<feature type="domain" description="PDZ" evidence="1">
    <location>
        <begin position="16"/>
        <end position="55"/>
    </location>
</feature>
<evidence type="ECO:0000313" key="2">
    <source>
        <dbReference type="EMBL" id="GAG48173.1"/>
    </source>
</evidence>
<evidence type="ECO:0000259" key="1">
    <source>
        <dbReference type="Pfam" id="PF13180"/>
    </source>
</evidence>
<dbReference type="EMBL" id="BARS01054370">
    <property type="protein sequence ID" value="GAG48173.1"/>
    <property type="molecule type" value="Genomic_DNA"/>
</dbReference>
<dbReference type="Pfam" id="PF13180">
    <property type="entry name" value="PDZ_2"/>
    <property type="match status" value="1"/>
</dbReference>
<proteinExistence type="predicted"/>
<organism evidence="2">
    <name type="scientific">marine sediment metagenome</name>
    <dbReference type="NCBI Taxonomy" id="412755"/>
    <lineage>
        <taxon>unclassified sequences</taxon>
        <taxon>metagenomes</taxon>
        <taxon>ecological metagenomes</taxon>
    </lineage>
</organism>
<gene>
    <name evidence="2" type="ORF">S01H1_80501</name>
</gene>
<dbReference type="SUPFAM" id="SSF50156">
    <property type="entry name" value="PDZ domain-like"/>
    <property type="match status" value="1"/>
</dbReference>
<protein>
    <recommendedName>
        <fullName evidence="1">PDZ domain-containing protein</fullName>
    </recommendedName>
</protein>
<dbReference type="AlphaFoldDB" id="X0YHU1"/>